<dbReference type="Proteomes" id="UP001642405">
    <property type="component" value="Unassembled WGS sequence"/>
</dbReference>
<proteinExistence type="predicted"/>
<organism evidence="3 4">
    <name type="scientific">Sporothrix curviconia</name>
    <dbReference type="NCBI Taxonomy" id="1260050"/>
    <lineage>
        <taxon>Eukaryota</taxon>
        <taxon>Fungi</taxon>
        <taxon>Dikarya</taxon>
        <taxon>Ascomycota</taxon>
        <taxon>Pezizomycotina</taxon>
        <taxon>Sordariomycetes</taxon>
        <taxon>Sordariomycetidae</taxon>
        <taxon>Ophiostomatales</taxon>
        <taxon>Ophiostomataceae</taxon>
        <taxon>Sporothrix</taxon>
    </lineage>
</organism>
<feature type="chain" id="PRO_5045391327" description="DOMON domain-containing protein" evidence="1">
    <location>
        <begin position="22"/>
        <end position="217"/>
    </location>
</feature>
<feature type="signal peptide" evidence="1">
    <location>
        <begin position="1"/>
        <end position="21"/>
    </location>
</feature>
<protein>
    <recommendedName>
        <fullName evidence="2">DOMON domain-containing protein</fullName>
    </recommendedName>
</protein>
<dbReference type="EMBL" id="CAWUHB010000036">
    <property type="protein sequence ID" value="CAK7226488.1"/>
    <property type="molecule type" value="Genomic_DNA"/>
</dbReference>
<feature type="domain" description="DOMON" evidence="2">
    <location>
        <begin position="78"/>
        <end position="174"/>
    </location>
</feature>
<evidence type="ECO:0000313" key="3">
    <source>
        <dbReference type="EMBL" id="CAK7226488.1"/>
    </source>
</evidence>
<keyword evidence="4" id="KW-1185">Reference proteome</keyword>
<evidence type="ECO:0000313" key="4">
    <source>
        <dbReference type="Proteomes" id="UP001642405"/>
    </source>
</evidence>
<dbReference type="SMART" id="SM00664">
    <property type="entry name" value="DoH"/>
    <property type="match status" value="1"/>
</dbReference>
<dbReference type="Gene3D" id="2.60.40.1210">
    <property type="entry name" value="Cellobiose dehydrogenase, cytochrome domain"/>
    <property type="match status" value="1"/>
</dbReference>
<dbReference type="Pfam" id="PF16010">
    <property type="entry name" value="CDH-cyt"/>
    <property type="match status" value="1"/>
</dbReference>
<evidence type="ECO:0000256" key="1">
    <source>
        <dbReference type="SAM" id="SignalP"/>
    </source>
</evidence>
<keyword evidence="1" id="KW-0732">Signal</keyword>
<dbReference type="SUPFAM" id="SSF49344">
    <property type="entry name" value="CBD9-like"/>
    <property type="match status" value="1"/>
</dbReference>
<name>A0ABP0C3S2_9PEZI</name>
<sequence>MRLWCLATACVAAILSSTALAGTTTYRDPDTGFVFAQYAIQYQIGRTLVFRVAVPTQVQSLAAYDAVLQVVAPVDAGWLGFAWGGRMIGDPLAVAWPNNGNAVVLSSRRASDHMSVPAVNAAAQYRLLRTGTHVNRTHFQYTAHCTGCTYYTNSVGSKTWLYSTGTNHLAFAYAATRPSNPSSNASGLTIHDVTNNWDHDFSVGQNANFADLVTKNS</sequence>
<accession>A0ABP0C3S2</accession>
<dbReference type="InterPro" id="IPR015920">
    <property type="entry name" value="Cellobiose_DH-like_cyt"/>
</dbReference>
<evidence type="ECO:0000259" key="2">
    <source>
        <dbReference type="SMART" id="SM00664"/>
    </source>
</evidence>
<comment type="caution">
    <text evidence="3">The sequence shown here is derived from an EMBL/GenBank/DDBJ whole genome shotgun (WGS) entry which is preliminary data.</text>
</comment>
<dbReference type="CDD" id="cd09630">
    <property type="entry name" value="CDH_like_cytochrome"/>
    <property type="match status" value="1"/>
</dbReference>
<reference evidence="3 4" key="1">
    <citation type="submission" date="2024-01" db="EMBL/GenBank/DDBJ databases">
        <authorList>
            <person name="Allen C."/>
            <person name="Tagirdzhanova G."/>
        </authorList>
    </citation>
    <scope>NUCLEOTIDE SEQUENCE [LARGE SCALE GENOMIC DNA]</scope>
</reference>
<dbReference type="InterPro" id="IPR005018">
    <property type="entry name" value="DOMON_domain"/>
</dbReference>
<dbReference type="PANTHER" id="PTHR47797:SF5">
    <property type="entry name" value="CELLOBIOSE DEHYDROGENASE CYTOCHROME DOMAIN-CONTAINING PROTEIN"/>
    <property type="match status" value="1"/>
</dbReference>
<dbReference type="PANTHER" id="PTHR47797">
    <property type="entry name" value="DEHYDROGENASE, PUTATIVE (AFU_ORTHOLOGUE AFUA_8G05805)-RELATED"/>
    <property type="match status" value="1"/>
</dbReference>
<gene>
    <name evidence="3" type="ORF">SCUCBS95973_006216</name>
</gene>